<keyword evidence="3" id="KW-1185">Reference proteome</keyword>
<gene>
    <name evidence="2" type="ORF">AWH56_008555</name>
    <name evidence="1" type="ORF">AWH56_21300</name>
</gene>
<reference evidence="2 3" key="3">
    <citation type="journal article" date="2019" name="Int. J. Syst. Evol. Microbiol.">
        <title>Anaerobacillus isosaccharinicus sp. nov., an alkaliphilic bacterium which degrades isosaccharinic acid.</title>
        <authorList>
            <person name="Bassil N.M."/>
            <person name="Lloyd J.R."/>
        </authorList>
    </citation>
    <scope>NUCLEOTIDE SEQUENCE [LARGE SCALE GENOMIC DNA]</scope>
    <source>
        <strain evidence="2 3">NB2006</strain>
    </source>
</reference>
<accession>A0A1S2L2C0</accession>
<reference evidence="2 3" key="2">
    <citation type="journal article" date="2017" name="Genome Announc.">
        <title>Draft Genome Sequences of Four Alkaliphilic Bacteria Belonging to the Anaerobacillus Genus.</title>
        <authorList>
            <person name="Bassil N.M."/>
            <person name="Lloyd J.R."/>
        </authorList>
    </citation>
    <scope>NUCLEOTIDE SEQUENCE [LARGE SCALE GENOMIC DNA]</scope>
    <source>
        <strain evidence="2 3">NB2006</strain>
    </source>
</reference>
<dbReference type="AlphaFoldDB" id="A0A1S2L2C0"/>
<dbReference type="KEGG" id="aia:AWH56_008555"/>
<dbReference type="EMBL" id="LQXD01000186">
    <property type="protein sequence ID" value="OIJ06123.1"/>
    <property type="molecule type" value="Genomic_DNA"/>
</dbReference>
<dbReference type="RefSeq" id="WP_071318941.1">
    <property type="nucleotide sequence ID" value="NZ_CP063356.2"/>
</dbReference>
<name>A0A1S2L2C0_9BACI</name>
<evidence type="ECO:0000313" key="3">
    <source>
        <dbReference type="Proteomes" id="UP000180175"/>
    </source>
</evidence>
<organism evidence="1 3">
    <name type="scientific">Anaerobacillus isosaccharinicus</name>
    <dbReference type="NCBI Taxonomy" id="1532552"/>
    <lineage>
        <taxon>Bacteria</taxon>
        <taxon>Bacillati</taxon>
        <taxon>Bacillota</taxon>
        <taxon>Bacilli</taxon>
        <taxon>Bacillales</taxon>
        <taxon>Bacillaceae</taxon>
        <taxon>Anaerobacillus</taxon>
    </lineage>
</organism>
<evidence type="ECO:0000313" key="1">
    <source>
        <dbReference type="EMBL" id="OIJ06123.1"/>
    </source>
</evidence>
<protein>
    <submittedName>
        <fullName evidence="1">Uncharacterized protein</fullName>
    </submittedName>
</protein>
<reference evidence="1 3" key="1">
    <citation type="submission" date="2016-10" db="EMBL/GenBank/DDBJ databases">
        <title>Draft genome sequences of four alkaliphilic bacteria belonging to the Anaerobacillus genus.</title>
        <authorList>
            <person name="Bassil N.M."/>
            <person name="Lloyd J.R."/>
        </authorList>
    </citation>
    <scope>NUCLEOTIDE SEQUENCE [LARGE SCALE GENOMIC DNA]</scope>
    <source>
        <strain evidence="1 3">NB2006</strain>
    </source>
</reference>
<proteinExistence type="predicted"/>
<sequence>MLKLFKRKEEDKINENTLKPIIKNELITNLGLDRPFWNNEIPKKEIIEKADKMYESLELKKLHHCGIKVEEYFLTSRQMHKMEISLLYAVDGEINKAFHELADFILNYRDGIDEPISNFERFCIKQMLECIFYVNKE</sequence>
<dbReference type="Proteomes" id="UP000180175">
    <property type="component" value="Chromosome"/>
</dbReference>
<dbReference type="EMBL" id="CP063356">
    <property type="protein sequence ID" value="QOY37617.1"/>
    <property type="molecule type" value="Genomic_DNA"/>
</dbReference>
<evidence type="ECO:0000313" key="2">
    <source>
        <dbReference type="EMBL" id="QOY37617.1"/>
    </source>
</evidence>
<reference evidence="2" key="4">
    <citation type="submission" date="2020-10" db="EMBL/GenBank/DDBJ databases">
        <authorList>
            <person name="Bassil N.M."/>
            <person name="Lloyd J.R."/>
        </authorList>
    </citation>
    <scope>NUCLEOTIDE SEQUENCE</scope>
    <source>
        <strain evidence="2">NB2006</strain>
    </source>
</reference>